<dbReference type="InterPro" id="IPR018202">
    <property type="entry name" value="Ser_caboxypep_ser_AS"/>
</dbReference>
<organism evidence="8 9">
    <name type="scientific">Cercospora berteroae</name>
    <dbReference type="NCBI Taxonomy" id="357750"/>
    <lineage>
        <taxon>Eukaryota</taxon>
        <taxon>Fungi</taxon>
        <taxon>Dikarya</taxon>
        <taxon>Ascomycota</taxon>
        <taxon>Pezizomycotina</taxon>
        <taxon>Dothideomycetes</taxon>
        <taxon>Dothideomycetidae</taxon>
        <taxon>Mycosphaerellales</taxon>
        <taxon>Mycosphaerellaceae</taxon>
        <taxon>Cercospora</taxon>
    </lineage>
</organism>
<feature type="region of interest" description="Disordered" evidence="7">
    <location>
        <begin position="526"/>
        <end position="619"/>
    </location>
</feature>
<dbReference type="EMBL" id="PNEN01001754">
    <property type="protein sequence ID" value="PPJ51429.1"/>
    <property type="molecule type" value="Genomic_DNA"/>
</dbReference>
<evidence type="ECO:0000256" key="7">
    <source>
        <dbReference type="SAM" id="MobiDB-lite"/>
    </source>
</evidence>
<keyword evidence="5" id="KW-0325">Glycoprotein</keyword>
<keyword evidence="4 6" id="KW-0378">Hydrolase</keyword>
<comment type="caution">
    <text evidence="8">The sequence shown here is derived from an EMBL/GenBank/DDBJ whole genome shotgun (WGS) entry which is preliminary data.</text>
</comment>
<dbReference type="AlphaFoldDB" id="A0A2S6BVC0"/>
<sequence>MRLPLLAALATVSTVALARRDPTKWNRNEVSHHLTRQAPNSSPPSYENSSSSGTPIIEQTEAVKKFIVNGTAIPEVDFDIGESYAGLLPIGPEQDVSELYFWFFPSSSPDAGDEILIWLNGGPGCSSLEGLLQENGPFLWQFGTFKPVWNSWTWVNLTNVVWVEQPAGTGFSTQGGTEPARDEVEVAKQFLGFWKSFVDTFGLKNRKVFITGESYAGYYVPYIADAMHNETNKEYFNVEGTMIYDPVLTDNVIHKDIPAVPFVDQWSGLFNLNESFMEGLHERHEACGYQEFIEEAYVFPPKGPLPIPPHRDQKNVSCRLAADVVGAVLLVNPCWDIYHVATTCPLLWDVLGFPGTLDYIPEGADIYFNREDVKKAINAPDSEWAECVDNVLRTDNSLPSAHSILPRVIERNKRTIVAHAELDFIMLKNGSIIAMQNMTWNGAQGFSKAPEEWNKFYVPYHPKASLSTLAGAGYYGSWYTERGLTFATIDLSGHMVPQYAPAAAYRHVEFLLGRIPNLGEIGDFTTQKGDWGNDNATMRHKSPAKADKKTSSLGSSRGDGFDIPSHRATPRASQGHANPTPKNRGDGFGGPTLKAKPASSQFAPTPRFNSGRPAPHSRLASHELPAQQDFAQTLRTPAKAADEVVDVGSQGQADDDEMLDREEETAVPTTERGHEQRQWMQDLPHSPKRRRIDDLSASFQAALATPARSTMFKHPTTPASALRAGPQQFSRASSIASSSADDSTAARRPAFLRSSLAPPENFEPVPEAFSPHRRGEKFVPGGMAATLQQWVIEAGQAAAHSRRGQGYLQGENYVHRVKVASVTGHGPVLVEGRHQDESEARVLLIMDGKRTLRNVYPDSIVGIRAPCWEVELDGRSWIVGVDWKTLV</sequence>
<feature type="region of interest" description="Disordered" evidence="7">
    <location>
        <begin position="711"/>
        <end position="773"/>
    </location>
</feature>
<feature type="region of interest" description="Disordered" evidence="7">
    <location>
        <begin position="26"/>
        <end position="53"/>
    </location>
</feature>
<keyword evidence="6" id="KW-0732">Signal</keyword>
<dbReference type="InterPro" id="IPR001563">
    <property type="entry name" value="Peptidase_S10"/>
</dbReference>
<dbReference type="PROSITE" id="PS00560">
    <property type="entry name" value="CARBOXYPEPT_SER_HIS"/>
    <property type="match status" value="1"/>
</dbReference>
<feature type="chain" id="PRO_5015373538" description="Carboxypeptidase" evidence="6">
    <location>
        <begin position="19"/>
        <end position="887"/>
    </location>
</feature>
<keyword evidence="3 6" id="KW-0645">Protease</keyword>
<dbReference type="STRING" id="357750.A0A2S6BVC0"/>
<dbReference type="PRINTS" id="PR00724">
    <property type="entry name" value="CRBOXYPTASEC"/>
</dbReference>
<evidence type="ECO:0000313" key="8">
    <source>
        <dbReference type="EMBL" id="PPJ51429.1"/>
    </source>
</evidence>
<dbReference type="SUPFAM" id="SSF53474">
    <property type="entry name" value="alpha/beta-Hydrolases"/>
    <property type="match status" value="1"/>
</dbReference>
<evidence type="ECO:0000313" key="9">
    <source>
        <dbReference type="Proteomes" id="UP000237631"/>
    </source>
</evidence>
<dbReference type="InterPro" id="IPR033124">
    <property type="entry name" value="Ser_caboxypep_his_AS"/>
</dbReference>
<dbReference type="PANTHER" id="PTHR11802">
    <property type="entry name" value="SERINE PROTEASE FAMILY S10 SERINE CARBOXYPEPTIDASE"/>
    <property type="match status" value="1"/>
</dbReference>
<feature type="signal peptide" evidence="6">
    <location>
        <begin position="1"/>
        <end position="18"/>
    </location>
</feature>
<name>A0A2S6BVC0_9PEZI</name>
<accession>A0A2S6BVC0</accession>
<protein>
    <recommendedName>
        <fullName evidence="6">Carboxypeptidase</fullName>
        <ecNumber evidence="6">3.4.16.-</ecNumber>
    </recommendedName>
</protein>
<evidence type="ECO:0000256" key="4">
    <source>
        <dbReference type="ARBA" id="ARBA00022801"/>
    </source>
</evidence>
<dbReference type="GO" id="GO:0004185">
    <property type="term" value="F:serine-type carboxypeptidase activity"/>
    <property type="evidence" value="ECO:0007669"/>
    <property type="project" value="UniProtKB-UniRule"/>
</dbReference>
<dbReference type="EC" id="3.4.16.-" evidence="6"/>
<feature type="compositionally biased region" description="Polar residues" evidence="7">
    <location>
        <begin position="571"/>
        <end position="581"/>
    </location>
</feature>
<dbReference type="Gene3D" id="3.40.50.1820">
    <property type="entry name" value="alpha/beta hydrolase"/>
    <property type="match status" value="1"/>
</dbReference>
<evidence type="ECO:0000256" key="1">
    <source>
        <dbReference type="ARBA" id="ARBA00009431"/>
    </source>
</evidence>
<dbReference type="PROSITE" id="PS00131">
    <property type="entry name" value="CARBOXYPEPT_SER_SER"/>
    <property type="match status" value="1"/>
</dbReference>
<proteinExistence type="inferred from homology"/>
<dbReference type="Pfam" id="PF00450">
    <property type="entry name" value="Peptidase_S10"/>
    <property type="match status" value="1"/>
</dbReference>
<keyword evidence="2 6" id="KW-0121">Carboxypeptidase</keyword>
<comment type="similarity">
    <text evidence="1 6">Belongs to the peptidase S10 family.</text>
</comment>
<gene>
    <name evidence="8" type="ORF">CBER1_09359</name>
</gene>
<feature type="compositionally biased region" description="Low complexity" evidence="7">
    <location>
        <begin position="730"/>
        <end position="749"/>
    </location>
</feature>
<evidence type="ECO:0000256" key="2">
    <source>
        <dbReference type="ARBA" id="ARBA00022645"/>
    </source>
</evidence>
<dbReference type="GO" id="GO:0006508">
    <property type="term" value="P:proteolysis"/>
    <property type="evidence" value="ECO:0007669"/>
    <property type="project" value="UniProtKB-KW"/>
</dbReference>
<feature type="compositionally biased region" description="Low complexity" evidence="7">
    <location>
        <begin position="39"/>
        <end position="52"/>
    </location>
</feature>
<reference evidence="9" key="1">
    <citation type="journal article" date="2017" name="bioRxiv">
        <title>Conservation of a gene cluster reveals novel cercosporin biosynthetic mechanisms and extends production to the genus Colletotrichum.</title>
        <authorList>
            <person name="de Jonge R."/>
            <person name="Ebert M.K."/>
            <person name="Huitt-Roehl C.R."/>
            <person name="Pal P."/>
            <person name="Suttle J.C."/>
            <person name="Spanner R.E."/>
            <person name="Neubauer J.D."/>
            <person name="Jurick W.M.II."/>
            <person name="Stott K.A."/>
            <person name="Secor G.A."/>
            <person name="Thomma B.P.H.J."/>
            <person name="Van de Peer Y."/>
            <person name="Townsend C.A."/>
            <person name="Bolton M.D."/>
        </authorList>
    </citation>
    <scope>NUCLEOTIDE SEQUENCE [LARGE SCALE GENOMIC DNA]</scope>
    <source>
        <strain evidence="9">CBS538.71</strain>
    </source>
</reference>
<evidence type="ECO:0000256" key="5">
    <source>
        <dbReference type="ARBA" id="ARBA00023180"/>
    </source>
</evidence>
<dbReference type="OrthoDB" id="443318at2759"/>
<dbReference type="PANTHER" id="PTHR11802:SF479">
    <property type="entry name" value="CARBOXYPEPTIDASE"/>
    <property type="match status" value="1"/>
</dbReference>
<dbReference type="InterPro" id="IPR029058">
    <property type="entry name" value="AB_hydrolase_fold"/>
</dbReference>
<keyword evidence="9" id="KW-1185">Reference proteome</keyword>
<evidence type="ECO:0000256" key="6">
    <source>
        <dbReference type="RuleBase" id="RU361156"/>
    </source>
</evidence>
<evidence type="ECO:0000256" key="3">
    <source>
        <dbReference type="ARBA" id="ARBA00022670"/>
    </source>
</evidence>
<dbReference type="Proteomes" id="UP000237631">
    <property type="component" value="Unassembled WGS sequence"/>
</dbReference>